<comment type="subcellular location">
    <subcellularLocation>
        <location evidence="1">Cell membrane</location>
        <topology evidence="1">Multi-pass membrane protein</topology>
    </subcellularLocation>
</comment>
<feature type="transmembrane region" description="Helical" evidence="13">
    <location>
        <begin position="107"/>
        <end position="125"/>
    </location>
</feature>
<feature type="transmembrane region" description="Helical" evidence="13">
    <location>
        <begin position="1142"/>
        <end position="1165"/>
    </location>
</feature>
<dbReference type="InterPro" id="IPR050173">
    <property type="entry name" value="ABC_transporter_C-like"/>
</dbReference>
<dbReference type="PROSITE" id="PS50929">
    <property type="entry name" value="ABC_TM1F"/>
    <property type="match status" value="2"/>
</dbReference>
<dbReference type="GO" id="GO:0016887">
    <property type="term" value="F:ATP hydrolysis activity"/>
    <property type="evidence" value="ECO:0007669"/>
    <property type="project" value="InterPro"/>
</dbReference>
<evidence type="ECO:0000256" key="3">
    <source>
        <dbReference type="ARBA" id="ARBA00022448"/>
    </source>
</evidence>
<reference evidence="16" key="1">
    <citation type="journal article" date="2023" name="Mol. Plant Microbe Interact.">
        <title>Elucidating the Obligate Nature and Biological Capacity of an Invasive Fungal Corn Pathogen.</title>
        <authorList>
            <person name="MacCready J.S."/>
            <person name="Roggenkamp E.M."/>
            <person name="Gdanetz K."/>
            <person name="Chilvers M.I."/>
        </authorList>
    </citation>
    <scope>NUCLEOTIDE SEQUENCE</scope>
    <source>
        <strain evidence="16">PM02</strain>
    </source>
</reference>
<accession>A0AAD9I744</accession>
<evidence type="ECO:0000256" key="6">
    <source>
        <dbReference type="ARBA" id="ARBA00022741"/>
    </source>
</evidence>
<evidence type="ECO:0000256" key="11">
    <source>
        <dbReference type="ARBA" id="ARBA00059074"/>
    </source>
</evidence>
<feature type="domain" description="ABC transmembrane type-1" evidence="15">
    <location>
        <begin position="288"/>
        <end position="565"/>
    </location>
</feature>
<feature type="domain" description="ABC transporter" evidence="14">
    <location>
        <begin position="1238"/>
        <end position="1471"/>
    </location>
</feature>
<dbReference type="Pfam" id="PF00664">
    <property type="entry name" value="ABC_membrane"/>
    <property type="match status" value="1"/>
</dbReference>
<dbReference type="PROSITE" id="PS00211">
    <property type="entry name" value="ABC_TRANSPORTER_1"/>
    <property type="match status" value="2"/>
</dbReference>
<dbReference type="SMART" id="SM00382">
    <property type="entry name" value="AAA"/>
    <property type="match status" value="2"/>
</dbReference>
<dbReference type="InterPro" id="IPR003439">
    <property type="entry name" value="ABC_transporter-like_ATP-bd"/>
</dbReference>
<dbReference type="Pfam" id="PF00005">
    <property type="entry name" value="ABC_tran"/>
    <property type="match status" value="2"/>
</dbReference>
<evidence type="ECO:0000256" key="8">
    <source>
        <dbReference type="ARBA" id="ARBA00022989"/>
    </source>
</evidence>
<name>A0AAD9I744_9PEZI</name>
<dbReference type="GO" id="GO:0005524">
    <property type="term" value="F:ATP binding"/>
    <property type="evidence" value="ECO:0007669"/>
    <property type="project" value="UniProtKB-KW"/>
</dbReference>
<dbReference type="InterPro" id="IPR044746">
    <property type="entry name" value="ABCC_6TM_D1"/>
</dbReference>
<dbReference type="InterPro" id="IPR036640">
    <property type="entry name" value="ABC1_TM_sf"/>
</dbReference>
<evidence type="ECO:0000313" key="16">
    <source>
        <dbReference type="EMBL" id="KAK2071527.1"/>
    </source>
</evidence>
<evidence type="ECO:0000256" key="1">
    <source>
        <dbReference type="ARBA" id="ARBA00004651"/>
    </source>
</evidence>
<feature type="transmembrane region" description="Helical" evidence="13">
    <location>
        <begin position="1057"/>
        <end position="1078"/>
    </location>
</feature>
<evidence type="ECO:0000256" key="5">
    <source>
        <dbReference type="ARBA" id="ARBA00022692"/>
    </source>
</evidence>
<dbReference type="Proteomes" id="UP001217918">
    <property type="component" value="Unassembled WGS sequence"/>
</dbReference>
<evidence type="ECO:0000256" key="10">
    <source>
        <dbReference type="ARBA" id="ARBA00023180"/>
    </source>
</evidence>
<dbReference type="SUPFAM" id="SSF52540">
    <property type="entry name" value="P-loop containing nucleoside triphosphate hydrolases"/>
    <property type="match status" value="2"/>
</dbReference>
<dbReference type="InterPro" id="IPR003593">
    <property type="entry name" value="AAA+_ATPase"/>
</dbReference>
<keyword evidence="4" id="KW-1003">Cell membrane</keyword>
<keyword evidence="6" id="KW-0547">Nucleotide-binding</keyword>
<evidence type="ECO:0000256" key="12">
    <source>
        <dbReference type="SAM" id="MobiDB-lite"/>
    </source>
</evidence>
<evidence type="ECO:0000313" key="17">
    <source>
        <dbReference type="Proteomes" id="UP001217918"/>
    </source>
</evidence>
<dbReference type="Pfam" id="PF24357">
    <property type="entry name" value="TMD0_ABC"/>
    <property type="match status" value="1"/>
</dbReference>
<evidence type="ECO:0000256" key="7">
    <source>
        <dbReference type="ARBA" id="ARBA00022840"/>
    </source>
</evidence>
<evidence type="ECO:0000256" key="9">
    <source>
        <dbReference type="ARBA" id="ARBA00023136"/>
    </source>
</evidence>
<keyword evidence="9 13" id="KW-0472">Membrane</keyword>
<keyword evidence="5 13" id="KW-0812">Transmembrane</keyword>
<dbReference type="InterPro" id="IPR011527">
    <property type="entry name" value="ABC1_TM_dom"/>
</dbReference>
<dbReference type="CDD" id="cd18580">
    <property type="entry name" value="ABC_6TM_ABCC_D2"/>
    <property type="match status" value="1"/>
</dbReference>
<feature type="transmembrane region" description="Helical" evidence="13">
    <location>
        <begin position="499"/>
        <end position="522"/>
    </location>
</feature>
<organism evidence="16 17">
    <name type="scientific">Phyllachora maydis</name>
    <dbReference type="NCBI Taxonomy" id="1825666"/>
    <lineage>
        <taxon>Eukaryota</taxon>
        <taxon>Fungi</taxon>
        <taxon>Dikarya</taxon>
        <taxon>Ascomycota</taxon>
        <taxon>Pezizomycotina</taxon>
        <taxon>Sordariomycetes</taxon>
        <taxon>Sordariomycetidae</taxon>
        <taxon>Phyllachorales</taxon>
        <taxon>Phyllachoraceae</taxon>
        <taxon>Phyllachora</taxon>
    </lineage>
</organism>
<dbReference type="FunFam" id="3.40.50.300:FF:000838">
    <property type="entry name" value="ABC multidrug transporter (Eurofung)"/>
    <property type="match status" value="1"/>
</dbReference>
<keyword evidence="7" id="KW-0067">ATP-binding</keyword>
<feature type="transmembrane region" description="Helical" evidence="13">
    <location>
        <begin position="542"/>
        <end position="567"/>
    </location>
</feature>
<dbReference type="CDD" id="cd03244">
    <property type="entry name" value="ABCC_MRP_domain2"/>
    <property type="match status" value="1"/>
</dbReference>
<keyword evidence="10" id="KW-0325">Glycoprotein</keyword>
<gene>
    <name evidence="16" type="ORF">P8C59_005942</name>
</gene>
<dbReference type="FunFam" id="3.40.50.300:FF:001854">
    <property type="entry name" value="ABC multidrug transporter (Eurofung)"/>
    <property type="match status" value="1"/>
</dbReference>
<feature type="transmembrane region" description="Helical" evidence="13">
    <location>
        <begin position="137"/>
        <end position="157"/>
    </location>
</feature>
<protein>
    <submittedName>
        <fullName evidence="16">Uncharacterized protein</fullName>
    </submittedName>
</protein>
<dbReference type="Gene3D" id="1.20.1560.10">
    <property type="entry name" value="ABC transporter type 1, transmembrane domain"/>
    <property type="match status" value="2"/>
</dbReference>
<dbReference type="FunFam" id="1.20.1560.10:FF:000055">
    <property type="entry name" value="ABC multidrug transporter (Eurofung)"/>
    <property type="match status" value="1"/>
</dbReference>
<feature type="transmembrane region" description="Helical" evidence="13">
    <location>
        <begin position="1031"/>
        <end position="1051"/>
    </location>
</feature>
<dbReference type="InterPro" id="IPR044726">
    <property type="entry name" value="ABCC_6TM_D2"/>
</dbReference>
<feature type="compositionally biased region" description="Polar residues" evidence="12">
    <location>
        <begin position="880"/>
        <end position="889"/>
    </location>
</feature>
<keyword evidence="8 13" id="KW-1133">Transmembrane helix</keyword>
<feature type="transmembrane region" description="Helical" evidence="13">
    <location>
        <begin position="163"/>
        <end position="185"/>
    </location>
</feature>
<dbReference type="PROSITE" id="PS50893">
    <property type="entry name" value="ABC_TRANSPORTER_2"/>
    <property type="match status" value="2"/>
</dbReference>
<dbReference type="EMBL" id="JAQQPM010000005">
    <property type="protein sequence ID" value="KAK2071527.1"/>
    <property type="molecule type" value="Genomic_DNA"/>
</dbReference>
<evidence type="ECO:0000259" key="14">
    <source>
        <dbReference type="PROSITE" id="PS50893"/>
    </source>
</evidence>
<proteinExistence type="inferred from homology"/>
<feature type="transmembrane region" description="Helical" evidence="13">
    <location>
        <begin position="319"/>
        <end position="341"/>
    </location>
</feature>
<dbReference type="InterPro" id="IPR027417">
    <property type="entry name" value="P-loop_NTPase"/>
</dbReference>
<dbReference type="Gene3D" id="3.40.50.300">
    <property type="entry name" value="P-loop containing nucleotide triphosphate hydrolases"/>
    <property type="match status" value="2"/>
</dbReference>
<evidence type="ECO:0000259" key="15">
    <source>
        <dbReference type="PROSITE" id="PS50929"/>
    </source>
</evidence>
<feature type="domain" description="ABC transmembrane type-1" evidence="15">
    <location>
        <begin position="920"/>
        <end position="1201"/>
    </location>
</feature>
<feature type="transmembrane region" description="Helical" evidence="13">
    <location>
        <begin position="39"/>
        <end position="60"/>
    </location>
</feature>
<feature type="transmembrane region" description="Helical" evidence="13">
    <location>
        <begin position="72"/>
        <end position="95"/>
    </location>
</feature>
<evidence type="ECO:0000256" key="4">
    <source>
        <dbReference type="ARBA" id="ARBA00022475"/>
    </source>
</evidence>
<feature type="region of interest" description="Disordered" evidence="12">
    <location>
        <begin position="838"/>
        <end position="899"/>
    </location>
</feature>
<dbReference type="SUPFAM" id="SSF90123">
    <property type="entry name" value="ABC transporter transmembrane region"/>
    <property type="match status" value="2"/>
</dbReference>
<sequence length="1491" mass="161979">MAPSPPDGACVQVDDTFGPYAGRACRGGFDFTLLFEESILVMLPHLVVLLVLPWRFWFLVGRARKVAPDKSLLAHLKIAAWVSLAALQLSTLILWVSQSAFRTRTTLAAAVLTLVATIGLCFLSYAEHSRSVRPSSLLNTFLLATLVFDAAHARTLWLGATATFGHAIALEAIVALSIKAVVLLLEATEKRVLLKTPYRSYPREAVGGILNRSFFWWLNPLFFLGYRQVLEIDDLYALDKHLEAARLQRSLQSAWTRALGKTRSSASLLLTCFRVQHWHVISIVPPRVALTALNFCQPFLVHRTITLSQQAIDHDSTQAGYGLIGAYFLVYVGIAVSMGQYQHRTFRSITMLRGGLVSLIYRKTGTLSLQHVDPAASLTLMSADMERIVQGVQTMHEIWANAMEVGVAIYLLEVQLGVACVVPVVVSIVSLLGSMLAMNSIMSSQAMWLEAIEKRISATSSMLGSMKGIKMCGLRDTLLASMQKLRVDELRISRGFRKLLIWNMLFAYTTQVFAPVLTFTVFSVRARDTGDKTLDTARVFTALSLFALLSEPLASLVMALATFLGAVGSFARIQEFLQSSERVEQRVLDNTFEQVRGSGSSQSSGTRHDGDAAISVQAADFGWDATKPPLLSGVTLSIPPRKFTMIIGPVGSGKSLLLQALLGEVPALAGSVRLASSSVAYCAQTPWHTNGTVREAIVGAGADAFDATWYARVVHACALRPDLERLPLGDASRIGSGGIALSGGQSQRLALARAVYARREMVLLDDVLSGLDNATENHVFYSLLGDNGLFRQMGSTVVVVSSSAKRLRYADHIIRLGSKGDMSAQGSFPELTEAGTLGASPGVVTRPDGAKVAPGGDMSLEKTANNLAEVNDKDKDGKASLSTRDTGSSRGDKPVDTSRQTGDVQTYLFYIQSVGWWATIIFFLAILGFVFSVSFPTVWVQWWAAANETEPNGRLGYWLGVYGALGCIAILSLFVGSWQIIVNMVPQSGERFHLALLETVLSAPLSYFVKTDSGETMNRFSQDLQLIDMELPVAALNTCCTLILCLAQMVLIGIGSVYAAISFPVILFVLYFIQRFYLRTSRQLRLMDLEAKAPLYSLFEESLSGLATIRAFGWRDALSAKNEVLLDRSQRPFYLLFAAQRWLTLSLDLLVAGIAVLLVVLVVALRGTTLDAGGIGLALVNVIQFGQTIKLLITFWTTLETHIGSVARVKSFTETTVSEHLPGEDRETPAEWPAQGAIVFDNLSASYDGDALVLKNITMSIAPGEKIAVCGRTGSGKTSLIMALFRIVDHVSSGRVLIDGVDIATLPRQAVRAALVGVPQHPFLLKGSVRLNTDPLGGASDHAIVAALRAVQGRVWAIVAEKGGLDADVDELNLSVGQMQLFCMARAMLRQSSVLVLDEATSSIDAKSEQILSRLLRKNFATHTIISVAHRLDTIMDFDKVAVLEDGQLVEFDSPYALLEAPDSAFGQLYRASHTEDGDCGVVDVERKKAG</sequence>
<dbReference type="PANTHER" id="PTHR24223:SF269">
    <property type="entry name" value="ABC MULTIDRUG TRANSPORTER (EUROFUNG)-RELATED"/>
    <property type="match status" value="1"/>
</dbReference>
<dbReference type="GO" id="GO:0140359">
    <property type="term" value="F:ABC-type transporter activity"/>
    <property type="evidence" value="ECO:0007669"/>
    <property type="project" value="InterPro"/>
</dbReference>
<feature type="domain" description="ABC transporter" evidence="14">
    <location>
        <begin position="616"/>
        <end position="844"/>
    </location>
</feature>
<keyword evidence="3" id="KW-0813">Transport</keyword>
<dbReference type="InterPro" id="IPR017871">
    <property type="entry name" value="ABC_transporter-like_CS"/>
</dbReference>
<comment type="caution">
    <text evidence="16">The sequence shown here is derived from an EMBL/GenBank/DDBJ whole genome shotgun (WGS) entry which is preliminary data.</text>
</comment>
<keyword evidence="17" id="KW-1185">Reference proteome</keyword>
<evidence type="ECO:0000256" key="2">
    <source>
        <dbReference type="ARBA" id="ARBA00009726"/>
    </source>
</evidence>
<feature type="transmembrane region" description="Helical" evidence="13">
    <location>
        <begin position="955"/>
        <end position="981"/>
    </location>
</feature>
<feature type="transmembrane region" description="Helical" evidence="13">
    <location>
        <begin position="416"/>
        <end position="438"/>
    </location>
</feature>
<dbReference type="FunFam" id="1.20.1560.10:FF:000066">
    <property type="entry name" value="ABC multidrug transporter (Eurofung)"/>
    <property type="match status" value="1"/>
</dbReference>
<dbReference type="PANTHER" id="PTHR24223">
    <property type="entry name" value="ATP-BINDING CASSETTE SUB-FAMILY C"/>
    <property type="match status" value="1"/>
</dbReference>
<comment type="similarity">
    <text evidence="2">Belongs to the ABC transporter superfamily. ABCC family. Conjugate transporter (TC 3.A.1.208) subfamily.</text>
</comment>
<feature type="transmembrane region" description="Helical" evidence="13">
    <location>
        <begin position="914"/>
        <end position="935"/>
    </location>
</feature>
<dbReference type="InterPro" id="IPR056227">
    <property type="entry name" value="TMD0_ABC"/>
</dbReference>
<dbReference type="GO" id="GO:0005886">
    <property type="term" value="C:plasma membrane"/>
    <property type="evidence" value="ECO:0007669"/>
    <property type="project" value="UniProtKB-SubCell"/>
</dbReference>
<comment type="function">
    <text evidence="11">ABC-type transporter; part of the gene cluster that mediates the biosynthesis of the phomopsins, a group of hexapeptide mycotoxins which infects lupins and causes lupinosis disease in livestock.</text>
</comment>
<evidence type="ECO:0000256" key="13">
    <source>
        <dbReference type="SAM" id="Phobius"/>
    </source>
</evidence>
<dbReference type="CDD" id="cd18579">
    <property type="entry name" value="ABC_6TM_ABCC_D1"/>
    <property type="match status" value="1"/>
</dbReference>